<comment type="similarity">
    <text evidence="1">Belongs to the HIBADH-related family.</text>
</comment>
<dbReference type="Proteomes" id="UP000318834">
    <property type="component" value="Unassembled WGS sequence"/>
</dbReference>
<dbReference type="GO" id="GO:0016491">
    <property type="term" value="F:oxidoreductase activity"/>
    <property type="evidence" value="ECO:0007669"/>
    <property type="project" value="UniProtKB-KW"/>
</dbReference>
<evidence type="ECO:0000256" key="1">
    <source>
        <dbReference type="ARBA" id="ARBA00009080"/>
    </source>
</evidence>
<evidence type="ECO:0000259" key="5">
    <source>
        <dbReference type="Pfam" id="PF03446"/>
    </source>
</evidence>
<proteinExistence type="inferred from homology"/>
<dbReference type="PANTHER" id="PTHR43060">
    <property type="entry name" value="3-HYDROXYISOBUTYRATE DEHYDROGENASE-LIKE 1, MITOCHONDRIAL-RELATED"/>
    <property type="match status" value="1"/>
</dbReference>
<dbReference type="InterPro" id="IPR036291">
    <property type="entry name" value="NAD(P)-bd_dom_sf"/>
</dbReference>
<feature type="active site" evidence="4">
    <location>
        <position position="165"/>
    </location>
</feature>
<dbReference type="Gene3D" id="3.40.50.720">
    <property type="entry name" value="NAD(P)-binding Rossmann-like Domain"/>
    <property type="match status" value="1"/>
</dbReference>
<dbReference type="EMBL" id="VBAP01000058">
    <property type="protein sequence ID" value="TMI74523.1"/>
    <property type="molecule type" value="Genomic_DNA"/>
</dbReference>
<evidence type="ECO:0000256" key="3">
    <source>
        <dbReference type="ARBA" id="ARBA00023027"/>
    </source>
</evidence>
<evidence type="ECO:0000259" key="6">
    <source>
        <dbReference type="Pfam" id="PF14833"/>
    </source>
</evidence>
<dbReference type="Pfam" id="PF14833">
    <property type="entry name" value="NAD_binding_11"/>
    <property type="match status" value="1"/>
</dbReference>
<dbReference type="SUPFAM" id="SSF48179">
    <property type="entry name" value="6-phosphogluconate dehydrogenase C-terminal domain-like"/>
    <property type="match status" value="1"/>
</dbReference>
<accession>A0A537IT62</accession>
<dbReference type="InterPro" id="IPR029154">
    <property type="entry name" value="HIBADH-like_NADP-bd"/>
</dbReference>
<dbReference type="InterPro" id="IPR015815">
    <property type="entry name" value="HIBADH-related"/>
</dbReference>
<dbReference type="SUPFAM" id="SSF51735">
    <property type="entry name" value="NAD(P)-binding Rossmann-fold domains"/>
    <property type="match status" value="1"/>
</dbReference>
<organism evidence="7 8">
    <name type="scientific">Candidatus Segetimicrobium genomatis</name>
    <dbReference type="NCBI Taxonomy" id="2569760"/>
    <lineage>
        <taxon>Bacteria</taxon>
        <taxon>Bacillati</taxon>
        <taxon>Candidatus Sysuimicrobiota</taxon>
        <taxon>Candidatus Sysuimicrobiia</taxon>
        <taxon>Candidatus Sysuimicrobiales</taxon>
        <taxon>Candidatus Segetimicrobiaceae</taxon>
        <taxon>Candidatus Segetimicrobium</taxon>
    </lineage>
</organism>
<name>A0A537IT62_9BACT</name>
<protein>
    <submittedName>
        <fullName evidence="7">NAD(P)-dependent oxidoreductase</fullName>
    </submittedName>
</protein>
<sequence>MDGSICVLGLGLMGRPIARTLLAAGYRVMGWNRSPRPAHVVAGITLTRTMKDAASAAVCILVLADSDAVDAVIGQLEPHLPPGGLVIDMGTSDPSRSRAHASRLTAKGIGWVDAPVSGGPEGAAKSSLAIMAGGSEPDFARARPVLEKLGRLVRVGEAGAGHTMKIVNQLIVGLTIEAVAEALTLAEKVGLDPRLVQKALAGGFADSKILQVHGSRMIDRSYAPGGRARTQLKDLNLAQQLAARVSVRLPHLDSALSLYQTLVDRGDGDLDHSAVHKLLQ</sequence>
<dbReference type="InterPro" id="IPR008927">
    <property type="entry name" value="6-PGluconate_DH-like_C_sf"/>
</dbReference>
<dbReference type="Gene3D" id="1.10.1040.10">
    <property type="entry name" value="N-(1-d-carboxylethyl)-l-norvaline Dehydrogenase, domain 2"/>
    <property type="match status" value="1"/>
</dbReference>
<dbReference type="Pfam" id="PF03446">
    <property type="entry name" value="NAD_binding_2"/>
    <property type="match status" value="1"/>
</dbReference>
<dbReference type="AlphaFoldDB" id="A0A537IT62"/>
<dbReference type="PANTHER" id="PTHR43060:SF15">
    <property type="entry name" value="3-HYDROXYISOBUTYRATE DEHYDROGENASE-LIKE 1, MITOCHONDRIAL-RELATED"/>
    <property type="match status" value="1"/>
</dbReference>
<comment type="caution">
    <text evidence="7">The sequence shown here is derived from an EMBL/GenBank/DDBJ whole genome shotgun (WGS) entry which is preliminary data.</text>
</comment>
<evidence type="ECO:0000313" key="8">
    <source>
        <dbReference type="Proteomes" id="UP000318834"/>
    </source>
</evidence>
<dbReference type="InterPro" id="IPR013328">
    <property type="entry name" value="6PGD_dom2"/>
</dbReference>
<keyword evidence="3" id="KW-0520">NAD</keyword>
<dbReference type="GO" id="GO:0051287">
    <property type="term" value="F:NAD binding"/>
    <property type="evidence" value="ECO:0007669"/>
    <property type="project" value="InterPro"/>
</dbReference>
<dbReference type="PIRSF" id="PIRSF000103">
    <property type="entry name" value="HIBADH"/>
    <property type="match status" value="1"/>
</dbReference>
<gene>
    <name evidence="7" type="ORF">E6H05_08100</name>
</gene>
<feature type="domain" description="6-phosphogluconate dehydrogenase NADP-binding" evidence="5">
    <location>
        <begin position="5"/>
        <end position="153"/>
    </location>
</feature>
<evidence type="ECO:0000313" key="7">
    <source>
        <dbReference type="EMBL" id="TMI74523.1"/>
    </source>
</evidence>
<dbReference type="InterPro" id="IPR006115">
    <property type="entry name" value="6PGDH_NADP-bd"/>
</dbReference>
<keyword evidence="2" id="KW-0560">Oxidoreductase</keyword>
<evidence type="ECO:0000256" key="2">
    <source>
        <dbReference type="ARBA" id="ARBA00023002"/>
    </source>
</evidence>
<dbReference type="GO" id="GO:0050661">
    <property type="term" value="F:NADP binding"/>
    <property type="evidence" value="ECO:0007669"/>
    <property type="project" value="InterPro"/>
</dbReference>
<reference evidence="7 8" key="1">
    <citation type="journal article" date="2019" name="Nat. Microbiol.">
        <title>Mediterranean grassland soil C-N compound turnover is dependent on rainfall and depth, and is mediated by genomically divergent microorganisms.</title>
        <authorList>
            <person name="Diamond S."/>
            <person name="Andeer P.F."/>
            <person name="Li Z."/>
            <person name="Crits-Christoph A."/>
            <person name="Burstein D."/>
            <person name="Anantharaman K."/>
            <person name="Lane K.R."/>
            <person name="Thomas B.C."/>
            <person name="Pan C."/>
            <person name="Northen T.R."/>
            <person name="Banfield J.F."/>
        </authorList>
    </citation>
    <scope>NUCLEOTIDE SEQUENCE [LARGE SCALE GENOMIC DNA]</scope>
    <source>
        <strain evidence="7">NP_8</strain>
    </source>
</reference>
<evidence type="ECO:0000256" key="4">
    <source>
        <dbReference type="PIRSR" id="PIRSR000103-1"/>
    </source>
</evidence>
<feature type="domain" description="3-hydroxyisobutyrate dehydrogenase-like NAD-binding" evidence="6">
    <location>
        <begin position="159"/>
        <end position="279"/>
    </location>
</feature>